<comment type="caution">
    <text evidence="1">The sequence shown here is derived from an EMBL/GenBank/DDBJ whole genome shotgun (WGS) entry which is preliminary data.</text>
</comment>
<dbReference type="EMBL" id="NJHN03000054">
    <property type="protein sequence ID" value="KAH9419813.1"/>
    <property type="molecule type" value="Genomic_DNA"/>
</dbReference>
<sequence>MSGIGGKPVPCSCYTDQHRQTKIGRMTILVFIYSLLSVCRRRHQHLCFNQLSTIWHNMFKILKIWESGVGLRITGITIFSYIPIY</sequence>
<keyword evidence="2" id="KW-1185">Reference proteome</keyword>
<reference evidence="1 2" key="1">
    <citation type="journal article" date="2018" name="J. Allergy Clin. Immunol.">
        <title>High-quality assembly of Dermatophagoides pteronyssinus genome and transcriptome reveals a wide range of novel allergens.</title>
        <authorList>
            <person name="Liu X.Y."/>
            <person name="Yang K.Y."/>
            <person name="Wang M.Q."/>
            <person name="Kwok J.S."/>
            <person name="Zeng X."/>
            <person name="Yang Z."/>
            <person name="Xiao X.J."/>
            <person name="Lau C.P."/>
            <person name="Li Y."/>
            <person name="Huang Z.M."/>
            <person name="Ba J.G."/>
            <person name="Yim A.K."/>
            <person name="Ouyang C.Y."/>
            <person name="Ngai S.M."/>
            <person name="Chan T.F."/>
            <person name="Leung E.L."/>
            <person name="Liu L."/>
            <person name="Liu Z.G."/>
            <person name="Tsui S.K."/>
        </authorList>
    </citation>
    <scope>NUCLEOTIDE SEQUENCE [LARGE SCALE GENOMIC DNA]</scope>
    <source>
        <strain evidence="1">Derp</strain>
    </source>
</reference>
<reference evidence="1 2" key="2">
    <citation type="journal article" date="2022" name="Mol. Biol. Evol.">
        <title>Comparative Genomics Reveals Insights into the Divergent Evolution of Astigmatic Mites and Household Pest Adaptations.</title>
        <authorList>
            <person name="Xiong Q."/>
            <person name="Wan A.T."/>
            <person name="Liu X."/>
            <person name="Fung C.S."/>
            <person name="Xiao X."/>
            <person name="Malainual N."/>
            <person name="Hou J."/>
            <person name="Wang L."/>
            <person name="Wang M."/>
            <person name="Yang K.Y."/>
            <person name="Cui Y."/>
            <person name="Leung E.L."/>
            <person name="Nong W."/>
            <person name="Shin S.K."/>
            <person name="Au S.W."/>
            <person name="Jeong K.Y."/>
            <person name="Chew F.T."/>
            <person name="Hui J.H."/>
            <person name="Leung T.F."/>
            <person name="Tungtrongchitr A."/>
            <person name="Zhong N."/>
            <person name="Liu Z."/>
            <person name="Tsui S.K."/>
        </authorList>
    </citation>
    <scope>NUCLEOTIDE SEQUENCE [LARGE SCALE GENOMIC DNA]</scope>
    <source>
        <strain evidence="1">Derp</strain>
    </source>
</reference>
<protein>
    <submittedName>
        <fullName evidence="1">Uncharacterized protein</fullName>
    </submittedName>
</protein>
<name>A0ABQ8JB46_DERPT</name>
<proteinExistence type="predicted"/>
<dbReference type="Proteomes" id="UP000887458">
    <property type="component" value="Unassembled WGS sequence"/>
</dbReference>
<gene>
    <name evidence="1" type="ORF">DERP_001644</name>
</gene>
<evidence type="ECO:0000313" key="2">
    <source>
        <dbReference type="Proteomes" id="UP000887458"/>
    </source>
</evidence>
<accession>A0ABQ8JB46</accession>
<organism evidence="1 2">
    <name type="scientific">Dermatophagoides pteronyssinus</name>
    <name type="common">European house dust mite</name>
    <dbReference type="NCBI Taxonomy" id="6956"/>
    <lineage>
        <taxon>Eukaryota</taxon>
        <taxon>Metazoa</taxon>
        <taxon>Ecdysozoa</taxon>
        <taxon>Arthropoda</taxon>
        <taxon>Chelicerata</taxon>
        <taxon>Arachnida</taxon>
        <taxon>Acari</taxon>
        <taxon>Acariformes</taxon>
        <taxon>Sarcoptiformes</taxon>
        <taxon>Astigmata</taxon>
        <taxon>Psoroptidia</taxon>
        <taxon>Analgoidea</taxon>
        <taxon>Pyroglyphidae</taxon>
        <taxon>Dermatophagoidinae</taxon>
        <taxon>Dermatophagoides</taxon>
    </lineage>
</organism>
<evidence type="ECO:0000313" key="1">
    <source>
        <dbReference type="EMBL" id="KAH9419813.1"/>
    </source>
</evidence>